<dbReference type="Proteomes" id="UP000619479">
    <property type="component" value="Unassembled WGS sequence"/>
</dbReference>
<organism evidence="2 3">
    <name type="scientific">Actinoplanes cyaneus</name>
    <dbReference type="NCBI Taxonomy" id="52696"/>
    <lineage>
        <taxon>Bacteria</taxon>
        <taxon>Bacillati</taxon>
        <taxon>Actinomycetota</taxon>
        <taxon>Actinomycetes</taxon>
        <taxon>Micromonosporales</taxon>
        <taxon>Micromonosporaceae</taxon>
        <taxon>Actinoplanes</taxon>
    </lineage>
</organism>
<evidence type="ECO:0000313" key="3">
    <source>
        <dbReference type="Proteomes" id="UP000619479"/>
    </source>
</evidence>
<gene>
    <name evidence="2" type="ORF">Acy02nite_23080</name>
</gene>
<keyword evidence="3" id="KW-1185">Reference proteome</keyword>
<proteinExistence type="predicted"/>
<comment type="caution">
    <text evidence="2">The sequence shown here is derived from an EMBL/GenBank/DDBJ whole genome shotgun (WGS) entry which is preliminary data.</text>
</comment>
<evidence type="ECO:0000256" key="1">
    <source>
        <dbReference type="SAM" id="MobiDB-lite"/>
    </source>
</evidence>
<evidence type="ECO:0000313" key="2">
    <source>
        <dbReference type="EMBL" id="GID64427.1"/>
    </source>
</evidence>
<name>A0A919IHF5_9ACTN</name>
<protein>
    <submittedName>
        <fullName evidence="2">Uncharacterized protein</fullName>
    </submittedName>
</protein>
<reference evidence="2" key="1">
    <citation type="submission" date="2021-01" db="EMBL/GenBank/DDBJ databases">
        <title>Whole genome shotgun sequence of Actinoplanes cyaneus NBRC 14990.</title>
        <authorList>
            <person name="Komaki H."/>
            <person name="Tamura T."/>
        </authorList>
    </citation>
    <scope>NUCLEOTIDE SEQUENCE</scope>
    <source>
        <strain evidence="2">NBRC 14990</strain>
    </source>
</reference>
<dbReference type="EMBL" id="BOMH01000017">
    <property type="protein sequence ID" value="GID64427.1"/>
    <property type="molecule type" value="Genomic_DNA"/>
</dbReference>
<sequence length="81" mass="8356">MLTKRFVVLPAVATAGAAVSGDLWSHARSNLDRPTGDVTVRPRPNPTDFTTDLAGRDGSTRPSICPEPGSSPAGLGSTPAR</sequence>
<dbReference type="AlphaFoldDB" id="A0A919IHF5"/>
<feature type="region of interest" description="Disordered" evidence="1">
    <location>
        <begin position="27"/>
        <end position="81"/>
    </location>
</feature>
<accession>A0A919IHF5</accession>